<reference evidence="2 3" key="1">
    <citation type="journal article" date="2007" name="Nat. Biotechnol.">
        <title>Genome sequence of the lignocellulose-bioconverting and xylose-fermenting yeast Pichia stipitis.</title>
        <authorList>
            <person name="Jeffries T.W."/>
            <person name="Grigoriev I.V."/>
            <person name="Grimwood J."/>
            <person name="Laplaza J.M."/>
            <person name="Aerts A."/>
            <person name="Salamov A."/>
            <person name="Schmutz J."/>
            <person name="Lindquist E."/>
            <person name="Dehal P."/>
            <person name="Shapiro H."/>
            <person name="Jin Y.S."/>
            <person name="Passoth V."/>
            <person name="Richardson P.M."/>
        </authorList>
    </citation>
    <scope>NUCLEOTIDE SEQUENCE [LARGE SCALE GENOMIC DNA]</scope>
    <source>
        <strain evidence="3">ATCC 58785 / CBS 6054 / NBRC 10063 / NRRL Y-11545</strain>
    </source>
</reference>
<dbReference type="HOGENOM" id="CLU_025462_2_0_1"/>
<dbReference type="eggNOG" id="ENOG502QW4F">
    <property type="taxonomic scope" value="Eukaryota"/>
</dbReference>
<organism evidence="2 3">
    <name type="scientific">Scheffersomyces stipitis (strain ATCC 58785 / CBS 6054 / NBRC 10063 / NRRL Y-11545)</name>
    <name type="common">Yeast</name>
    <name type="synonym">Pichia stipitis</name>
    <dbReference type="NCBI Taxonomy" id="322104"/>
    <lineage>
        <taxon>Eukaryota</taxon>
        <taxon>Fungi</taxon>
        <taxon>Dikarya</taxon>
        <taxon>Ascomycota</taxon>
        <taxon>Saccharomycotina</taxon>
        <taxon>Pichiomycetes</taxon>
        <taxon>Debaryomycetaceae</taxon>
        <taxon>Scheffersomyces</taxon>
    </lineage>
</organism>
<dbReference type="Proteomes" id="UP000002258">
    <property type="component" value="Chromosome 4"/>
</dbReference>
<dbReference type="InterPro" id="IPR021848">
    <property type="entry name" value="HODM_asu-like"/>
</dbReference>
<dbReference type="InParanoid" id="A3LTP1"/>
<sequence>MDIVREFFISRDSDLVTLLVTSKVAQGFLFGKEPQSRQTSGDSTDQSDQSKPYVAPQIKSVAADFVWDKCDALKSYPFKNGAYKLTMGIRNLDPQDWLLIEPTYMDRINNKIKIVNNEHEDYPPDKDIRSSSVFVTPEAVPAIREFYDIVVNYICDKYPMYFSRDGDKVHNGITGRSIPASSTVDEKISASQYLDFLVETIEEDFIILLKDPSRENEKDGTEYFFKGGVFAFAAGFDPADRFNMPLSFIHHPIPGYEEKLKLSMNRYFSRIKPGQFITRSNFSMQTHNKYYVDDQNKGHNLPDGSVQVPIDIKELDFENQVHYRSERQTLTKLPKSQAVLFTIRTYLLPLSEVKKEGKEVRERLIGAIKGLPEDISNYKRAGEWGPPVIEYLSRDD</sequence>
<evidence type="ECO:0000256" key="1">
    <source>
        <dbReference type="SAM" id="MobiDB-lite"/>
    </source>
</evidence>
<evidence type="ECO:0000313" key="3">
    <source>
        <dbReference type="Proteomes" id="UP000002258"/>
    </source>
</evidence>
<dbReference type="Pfam" id="PF11927">
    <property type="entry name" value="HODM_asu-like"/>
    <property type="match status" value="1"/>
</dbReference>
<accession>A3LTP1</accession>
<dbReference type="EMBL" id="CP000498">
    <property type="protein sequence ID" value="ABN66449.2"/>
    <property type="molecule type" value="Genomic_DNA"/>
</dbReference>
<name>A3LTP1_PICST</name>
<feature type="compositionally biased region" description="Low complexity" evidence="1">
    <location>
        <begin position="36"/>
        <end position="50"/>
    </location>
</feature>
<evidence type="ECO:0000313" key="2">
    <source>
        <dbReference type="EMBL" id="ABN66449.2"/>
    </source>
</evidence>
<dbReference type="OMA" id="VKRTNWS"/>
<dbReference type="AlphaFoldDB" id="A3LTP1"/>
<dbReference type="RefSeq" id="XP_001384478.2">
    <property type="nucleotide sequence ID" value="XM_001384441.1"/>
</dbReference>
<keyword evidence="3" id="KW-1185">Reference proteome</keyword>
<dbReference type="GeneID" id="4838421"/>
<dbReference type="KEGG" id="pic:PICST_58975"/>
<feature type="region of interest" description="Disordered" evidence="1">
    <location>
        <begin position="33"/>
        <end position="53"/>
    </location>
</feature>
<dbReference type="OrthoDB" id="5043642at2759"/>
<proteinExistence type="predicted"/>
<gene>
    <name evidence="2" type="ORF">PICST_58975</name>
</gene>
<protein>
    <submittedName>
        <fullName evidence="2">Uncharacterized protein</fullName>
    </submittedName>
</protein>